<evidence type="ECO:0000313" key="2">
    <source>
        <dbReference type="Proteomes" id="UP000198571"/>
    </source>
</evidence>
<dbReference type="AlphaFoldDB" id="A0A1H9UVJ9"/>
<organism evidence="1 2">
    <name type="scientific">Salipaludibacillus aurantiacus</name>
    <dbReference type="NCBI Taxonomy" id="1601833"/>
    <lineage>
        <taxon>Bacteria</taxon>
        <taxon>Bacillati</taxon>
        <taxon>Bacillota</taxon>
        <taxon>Bacilli</taxon>
        <taxon>Bacillales</taxon>
        <taxon>Bacillaceae</taxon>
    </lineage>
</organism>
<proteinExistence type="predicted"/>
<gene>
    <name evidence="1" type="ORF">SAMN05518684_108186</name>
</gene>
<protein>
    <submittedName>
        <fullName evidence="1">Uncharacterized protein</fullName>
    </submittedName>
</protein>
<dbReference type="STRING" id="1601833.SAMN05518684_108186"/>
<evidence type="ECO:0000313" key="1">
    <source>
        <dbReference type="EMBL" id="SES13087.1"/>
    </source>
</evidence>
<dbReference type="EMBL" id="FOGT01000008">
    <property type="protein sequence ID" value="SES13087.1"/>
    <property type="molecule type" value="Genomic_DNA"/>
</dbReference>
<accession>A0A1H9UVJ9</accession>
<name>A0A1H9UVJ9_9BACI</name>
<keyword evidence="2" id="KW-1185">Reference proteome</keyword>
<dbReference type="Proteomes" id="UP000198571">
    <property type="component" value="Unassembled WGS sequence"/>
</dbReference>
<sequence length="203" mass="24033">MVTKNGFFMFETRDKTKDHNGQLSKMKNAKYEFNGKLSSEQENDEIVFYNYSWIDVLDFNGKKILGDYKDVDLWYFKNYQLLIVFTHQQSVVSHVVTQFNIESNFVIKPIKLDFKTIVKAQNINMKRVILKDKIYQYSELEVEDNNFNEDLLEEAVGISLSILENGKQLTVFRNAYTKFDLESDPENIKKISKILFQYRCKNL</sequence>
<reference evidence="2" key="1">
    <citation type="submission" date="2016-10" db="EMBL/GenBank/DDBJ databases">
        <authorList>
            <person name="Varghese N."/>
            <person name="Submissions S."/>
        </authorList>
    </citation>
    <scope>NUCLEOTIDE SEQUENCE [LARGE SCALE GENOMIC DNA]</scope>
    <source>
        <strain evidence="2">S9</strain>
    </source>
</reference>